<comment type="similarity">
    <text evidence="1">Belongs to the enoyl-CoA hydratase/isomerase family.</text>
</comment>
<dbReference type="InterPro" id="IPR001753">
    <property type="entry name" value="Enoyl-CoA_hydra/iso"/>
</dbReference>
<accession>A0A653AH85</accession>
<dbReference type="Gene3D" id="1.10.12.10">
    <property type="entry name" value="Lyase 2-enoyl-coa Hydratase, Chain A, domain 2"/>
    <property type="match status" value="1"/>
</dbReference>
<protein>
    <submittedName>
        <fullName evidence="2">Enoyl-CoA hydratase/isomerase family protein</fullName>
    </submittedName>
</protein>
<dbReference type="EMBL" id="UPXX01000032">
    <property type="protein sequence ID" value="VBB47389.1"/>
    <property type="molecule type" value="Genomic_DNA"/>
</dbReference>
<keyword evidence="2" id="KW-0413">Isomerase</keyword>
<dbReference type="CDD" id="cd06558">
    <property type="entry name" value="crotonase-like"/>
    <property type="match status" value="1"/>
</dbReference>
<dbReference type="AlphaFoldDB" id="A0A653AH85"/>
<organism evidence="2">
    <name type="scientific">Uncultured Desulfatiglans sp</name>
    <dbReference type="NCBI Taxonomy" id="1748965"/>
    <lineage>
        <taxon>Bacteria</taxon>
        <taxon>Pseudomonadati</taxon>
        <taxon>Thermodesulfobacteriota</taxon>
        <taxon>Desulfobacteria</taxon>
        <taxon>Desulfatiglandales</taxon>
        <taxon>Desulfatiglandaceae</taxon>
        <taxon>Desulfatiglans</taxon>
        <taxon>environmental samples</taxon>
    </lineage>
</organism>
<reference evidence="2" key="1">
    <citation type="submission" date="2018-07" db="EMBL/GenBank/DDBJ databases">
        <authorList>
            <consortium name="Genoscope - CEA"/>
            <person name="William W."/>
        </authorList>
    </citation>
    <scope>NUCLEOTIDE SEQUENCE</scope>
    <source>
        <strain evidence="2">IK1</strain>
    </source>
</reference>
<dbReference type="Gene3D" id="3.90.226.10">
    <property type="entry name" value="2-enoyl-CoA Hydratase, Chain A, domain 1"/>
    <property type="match status" value="1"/>
</dbReference>
<dbReference type="SUPFAM" id="SSF52096">
    <property type="entry name" value="ClpP/crotonase"/>
    <property type="match status" value="1"/>
</dbReference>
<dbReference type="InterPro" id="IPR051683">
    <property type="entry name" value="Enoyl-CoA_Hydratase/Isomerase"/>
</dbReference>
<dbReference type="GO" id="GO:0008300">
    <property type="term" value="P:isoprenoid catabolic process"/>
    <property type="evidence" value="ECO:0007669"/>
    <property type="project" value="TreeGrafter"/>
</dbReference>
<sequence>MGYETIIVEIGDDYVADVTLNRPENLNTFNVALATELGQALQELDADQRVRVIVLKGAGKAFCAGIDVGDFHGKSALEYREWIGCMERPLVAISGLCKPVIAQVHGVAAANGAGLVAAADLAVAGESARLGLTAINVGLNCIGPVVPVARSVGRKKALEMLFFGDLVPAREALAMGLVNRVYPEEALKMETRRWAAALAQKSPVALQIAKKAFYTAEDMEYHQAFEYMNEAFARLCCTEDAPEGIRAFKEKRLPVWTGR</sequence>
<proteinExistence type="inferred from homology"/>
<dbReference type="InterPro" id="IPR014748">
    <property type="entry name" value="Enoyl-CoA_hydra_C"/>
</dbReference>
<dbReference type="PANTHER" id="PTHR42964">
    <property type="entry name" value="ENOYL-COA HYDRATASE"/>
    <property type="match status" value="1"/>
</dbReference>
<gene>
    <name evidence="2" type="ORF">TRIP_B50281</name>
</gene>
<evidence type="ECO:0000256" key="1">
    <source>
        <dbReference type="ARBA" id="ARBA00005254"/>
    </source>
</evidence>
<dbReference type="Pfam" id="PF00378">
    <property type="entry name" value="ECH_1"/>
    <property type="match status" value="1"/>
</dbReference>
<dbReference type="GO" id="GO:0016853">
    <property type="term" value="F:isomerase activity"/>
    <property type="evidence" value="ECO:0007669"/>
    <property type="project" value="UniProtKB-KW"/>
</dbReference>
<name>A0A653AH85_UNCDX</name>
<dbReference type="PANTHER" id="PTHR42964:SF1">
    <property type="entry name" value="POLYKETIDE BIOSYNTHESIS ENOYL-COA HYDRATASE PKSH-RELATED"/>
    <property type="match status" value="1"/>
</dbReference>
<dbReference type="InterPro" id="IPR029045">
    <property type="entry name" value="ClpP/crotonase-like_dom_sf"/>
</dbReference>
<evidence type="ECO:0000313" key="2">
    <source>
        <dbReference type="EMBL" id="VBB47389.1"/>
    </source>
</evidence>